<dbReference type="InterPro" id="IPR058465">
    <property type="entry name" value="DUF8152"/>
</dbReference>
<evidence type="ECO:0000259" key="1">
    <source>
        <dbReference type="Pfam" id="PF26479"/>
    </source>
</evidence>
<dbReference type="Proteomes" id="UP000011531">
    <property type="component" value="Unassembled WGS sequence"/>
</dbReference>
<feature type="domain" description="DUF8152" evidence="1">
    <location>
        <begin position="27"/>
        <end position="108"/>
    </location>
</feature>
<organism evidence="2 3">
    <name type="scientific">Natronococcus jeotgali DSM 18795</name>
    <dbReference type="NCBI Taxonomy" id="1227498"/>
    <lineage>
        <taxon>Archaea</taxon>
        <taxon>Methanobacteriati</taxon>
        <taxon>Methanobacteriota</taxon>
        <taxon>Stenosarchaea group</taxon>
        <taxon>Halobacteria</taxon>
        <taxon>Halobacteriales</taxon>
        <taxon>Natrialbaceae</taxon>
        <taxon>Natronococcus</taxon>
    </lineage>
</organism>
<dbReference type="Pfam" id="PF26479">
    <property type="entry name" value="DUF8152"/>
    <property type="match status" value="1"/>
</dbReference>
<name>L9XXM8_9EURY</name>
<dbReference type="EMBL" id="AOIA01000017">
    <property type="protein sequence ID" value="ELY66515.1"/>
    <property type="molecule type" value="Genomic_DNA"/>
</dbReference>
<protein>
    <recommendedName>
        <fullName evidence="1">DUF8152 domain-containing protein</fullName>
    </recommendedName>
</protein>
<sequence length="109" mass="11859">MIGLEPVRSTVTDALDAPAEQSLEERLEALRGRLEATAEVALDPRTNRWLGEAEAVARDAAADDVDPKTARDRVRQVQRLLSEVEDPDREDAAAHLAAARELCADVLSS</sequence>
<comment type="caution">
    <text evidence="2">The sequence shown here is derived from an EMBL/GenBank/DDBJ whole genome shotgun (WGS) entry which is preliminary data.</text>
</comment>
<keyword evidence="3" id="KW-1185">Reference proteome</keyword>
<gene>
    <name evidence="2" type="ORF">C492_01284</name>
</gene>
<evidence type="ECO:0000313" key="3">
    <source>
        <dbReference type="Proteomes" id="UP000011531"/>
    </source>
</evidence>
<reference evidence="2 3" key="1">
    <citation type="journal article" date="2014" name="PLoS Genet.">
        <title>Phylogenetically driven sequencing of extremely halophilic archaea reveals strategies for static and dynamic osmo-response.</title>
        <authorList>
            <person name="Becker E.A."/>
            <person name="Seitzer P.M."/>
            <person name="Tritt A."/>
            <person name="Larsen D."/>
            <person name="Krusor M."/>
            <person name="Yao A.I."/>
            <person name="Wu D."/>
            <person name="Madern D."/>
            <person name="Eisen J.A."/>
            <person name="Darling A.E."/>
            <person name="Facciotti M.T."/>
        </authorList>
    </citation>
    <scope>NUCLEOTIDE SEQUENCE [LARGE SCALE GENOMIC DNA]</scope>
    <source>
        <strain evidence="2 3">DSM 18795</strain>
    </source>
</reference>
<proteinExistence type="predicted"/>
<accession>L9XXM8</accession>
<evidence type="ECO:0000313" key="2">
    <source>
        <dbReference type="EMBL" id="ELY66515.1"/>
    </source>
</evidence>
<dbReference type="AlphaFoldDB" id="L9XXM8"/>